<keyword evidence="4" id="KW-1185">Reference proteome</keyword>
<feature type="domain" description="Cyclodeaminase/cyclohydrolase" evidence="2">
    <location>
        <begin position="7"/>
        <end position="183"/>
    </location>
</feature>
<organism evidence="3 4">
    <name type="scientific">Anaerosporomusa subterranea</name>
    <dbReference type="NCBI Taxonomy" id="1794912"/>
    <lineage>
        <taxon>Bacteria</taxon>
        <taxon>Bacillati</taxon>
        <taxon>Bacillota</taxon>
        <taxon>Negativicutes</taxon>
        <taxon>Acetonemataceae</taxon>
        <taxon>Anaerosporomusa</taxon>
    </lineage>
</organism>
<protein>
    <recommendedName>
        <fullName evidence="2">Cyclodeaminase/cyclohydrolase domain-containing protein</fullName>
    </recommendedName>
</protein>
<dbReference type="SUPFAM" id="SSF101262">
    <property type="entry name" value="Methenyltetrahydrofolate cyclohydrolase-like"/>
    <property type="match status" value="1"/>
</dbReference>
<keyword evidence="1" id="KW-0175">Coiled coil</keyword>
<evidence type="ECO:0000259" key="2">
    <source>
        <dbReference type="Pfam" id="PF04961"/>
    </source>
</evidence>
<gene>
    <name evidence="3" type="ORF">AXX12_16090</name>
</gene>
<dbReference type="Pfam" id="PF04961">
    <property type="entry name" value="FTCD_C"/>
    <property type="match status" value="1"/>
</dbReference>
<dbReference type="EMBL" id="LSGP01000028">
    <property type="protein sequence ID" value="KYZ74744.1"/>
    <property type="molecule type" value="Genomic_DNA"/>
</dbReference>
<name>A0A154BLA4_ANASB</name>
<dbReference type="Gene3D" id="1.20.120.680">
    <property type="entry name" value="Formiminotetrahydrofolate cyclodeaminase monomer, up-and-down helical bundle"/>
    <property type="match status" value="1"/>
</dbReference>
<evidence type="ECO:0000313" key="3">
    <source>
        <dbReference type="EMBL" id="KYZ74744.1"/>
    </source>
</evidence>
<dbReference type="InterPro" id="IPR007044">
    <property type="entry name" value="Cyclodeamin/CycHdrlase"/>
</dbReference>
<sequence>MLTELSILEFADRLSSEQPAPGGGSAAALNGLTGVCLLEMVINLSLGRDELAQHSELLTAKQRELARLHHELQILIDRDAQAFSGVMTAYKLPKATEDEKQQRKDAVQKAFKQAAEIPLEVARACLEALEIAKALCGKVNPHAVSDLAVGSLSAHAAAIGALLNTAINLPFITDKDLANALDGQVYLLRSSADEQLEAIRTNIYANPIFAALRPTCC</sequence>
<dbReference type="GO" id="GO:0003824">
    <property type="term" value="F:catalytic activity"/>
    <property type="evidence" value="ECO:0007669"/>
    <property type="project" value="InterPro"/>
</dbReference>
<comment type="caution">
    <text evidence="3">The sequence shown here is derived from an EMBL/GenBank/DDBJ whole genome shotgun (WGS) entry which is preliminary data.</text>
</comment>
<dbReference type="OrthoDB" id="1683389at2"/>
<dbReference type="RefSeq" id="WP_066245778.1">
    <property type="nucleotide sequence ID" value="NZ_LSGP01000028.1"/>
</dbReference>
<accession>A0A154BLA4</accession>
<dbReference type="Proteomes" id="UP000076268">
    <property type="component" value="Unassembled WGS sequence"/>
</dbReference>
<dbReference type="AlphaFoldDB" id="A0A154BLA4"/>
<evidence type="ECO:0000256" key="1">
    <source>
        <dbReference type="SAM" id="Coils"/>
    </source>
</evidence>
<feature type="coiled-coil region" evidence="1">
    <location>
        <begin position="51"/>
        <end position="78"/>
    </location>
</feature>
<dbReference type="STRING" id="1794912.AXX12_16090"/>
<evidence type="ECO:0000313" key="4">
    <source>
        <dbReference type="Proteomes" id="UP000076268"/>
    </source>
</evidence>
<reference evidence="3 4" key="1">
    <citation type="submission" date="2016-02" db="EMBL/GenBank/DDBJ databases">
        <title>Anaerosporomusa subterraneum gen. nov., sp. nov., a spore-forming obligate anaerobe isolated from saprolite.</title>
        <authorList>
            <person name="Choi J.K."/>
            <person name="Shah M."/>
            <person name="Yee N."/>
        </authorList>
    </citation>
    <scope>NUCLEOTIDE SEQUENCE [LARGE SCALE GENOMIC DNA]</scope>
    <source>
        <strain evidence="3 4">RU4</strain>
    </source>
</reference>
<dbReference type="InterPro" id="IPR036178">
    <property type="entry name" value="Formintransfe-cycloase-like_sf"/>
</dbReference>
<proteinExistence type="predicted"/>